<evidence type="ECO:0000256" key="7">
    <source>
        <dbReference type="SAM" id="Phobius"/>
    </source>
</evidence>
<comment type="subcellular location">
    <subcellularLocation>
        <location evidence="1">Membrane</location>
        <topology evidence="1">Multi-pass membrane protein</topology>
    </subcellularLocation>
</comment>
<dbReference type="InterPro" id="IPR016579">
    <property type="entry name" value="Synaptogyrin"/>
</dbReference>
<feature type="transmembrane region" description="Helical" evidence="7">
    <location>
        <begin position="113"/>
        <end position="139"/>
    </location>
</feature>
<keyword evidence="10" id="KW-1185">Reference proteome</keyword>
<feature type="transmembrane region" description="Helical" evidence="7">
    <location>
        <begin position="82"/>
        <end position="101"/>
    </location>
</feature>
<evidence type="ECO:0000259" key="8">
    <source>
        <dbReference type="PROSITE" id="PS51225"/>
    </source>
</evidence>
<keyword evidence="4 7" id="KW-1133">Transmembrane helix</keyword>
<evidence type="ECO:0000256" key="6">
    <source>
        <dbReference type="PROSITE-ProRule" id="PRU00581"/>
    </source>
</evidence>
<evidence type="ECO:0000313" key="10">
    <source>
        <dbReference type="Proteomes" id="UP001497482"/>
    </source>
</evidence>
<feature type="transmembrane region" description="Helical" evidence="7">
    <location>
        <begin position="159"/>
        <end position="178"/>
    </location>
</feature>
<dbReference type="AlphaFoldDB" id="A0AAV2KJQ2"/>
<keyword evidence="5 6" id="KW-0472">Membrane</keyword>
<dbReference type="PANTHER" id="PTHR10838">
    <property type="entry name" value="SYNAPTOGYRIN"/>
    <property type="match status" value="1"/>
</dbReference>
<sequence length="198" mass="21970">MFQRVGLCGTVVQEAGPVLRGVASQKGAGHGWPITVLRLLSWVFALVVVASISNEGFINRPDSPQEFCIFNEDPAPCRLGEWAGSLALIFSSAYICLDLLLPRVSSVKEKRRLVLSDILLSGLWSLLWFASFCVLAHQWQLTSVEDLPLNEGANAARAAILFCFFSIFSWGGLVLLSLEKMKRVSFEEEYNKLFTPQT</sequence>
<organism evidence="9 10">
    <name type="scientific">Knipowitschia caucasica</name>
    <name type="common">Caucasian dwarf goby</name>
    <name type="synonym">Pomatoschistus caucasicus</name>
    <dbReference type="NCBI Taxonomy" id="637954"/>
    <lineage>
        <taxon>Eukaryota</taxon>
        <taxon>Metazoa</taxon>
        <taxon>Chordata</taxon>
        <taxon>Craniata</taxon>
        <taxon>Vertebrata</taxon>
        <taxon>Euteleostomi</taxon>
        <taxon>Actinopterygii</taxon>
        <taxon>Neopterygii</taxon>
        <taxon>Teleostei</taxon>
        <taxon>Neoteleostei</taxon>
        <taxon>Acanthomorphata</taxon>
        <taxon>Gobiaria</taxon>
        <taxon>Gobiiformes</taxon>
        <taxon>Gobioidei</taxon>
        <taxon>Gobiidae</taxon>
        <taxon>Gobiinae</taxon>
        <taxon>Knipowitschia</taxon>
    </lineage>
</organism>
<dbReference type="InterPro" id="IPR008253">
    <property type="entry name" value="Marvel"/>
</dbReference>
<dbReference type="GO" id="GO:0031594">
    <property type="term" value="C:neuromuscular junction"/>
    <property type="evidence" value="ECO:0007669"/>
    <property type="project" value="TreeGrafter"/>
</dbReference>
<evidence type="ECO:0000256" key="4">
    <source>
        <dbReference type="ARBA" id="ARBA00022989"/>
    </source>
</evidence>
<feature type="domain" description="MARVEL" evidence="8">
    <location>
        <begin position="29"/>
        <end position="182"/>
    </location>
</feature>
<dbReference type="Pfam" id="PF01284">
    <property type="entry name" value="MARVEL"/>
    <property type="match status" value="1"/>
</dbReference>
<evidence type="ECO:0000256" key="5">
    <source>
        <dbReference type="ARBA" id="ARBA00023136"/>
    </source>
</evidence>
<dbReference type="PANTHER" id="PTHR10838:SF7">
    <property type="entry name" value="SYNAPTOGYRIN-1"/>
    <property type="match status" value="1"/>
</dbReference>
<name>A0AAV2KJQ2_KNICA</name>
<proteinExistence type="inferred from homology"/>
<dbReference type="PROSITE" id="PS51225">
    <property type="entry name" value="MARVEL"/>
    <property type="match status" value="1"/>
</dbReference>
<gene>
    <name evidence="9" type="ORF">KC01_LOCUS18825</name>
</gene>
<accession>A0AAV2KJQ2</accession>
<dbReference type="EMBL" id="OZ035840">
    <property type="protein sequence ID" value="CAL1589165.1"/>
    <property type="molecule type" value="Genomic_DNA"/>
</dbReference>
<evidence type="ECO:0000256" key="1">
    <source>
        <dbReference type="ARBA" id="ARBA00004141"/>
    </source>
</evidence>
<protein>
    <recommendedName>
        <fullName evidence="8">MARVEL domain-containing protein</fullName>
    </recommendedName>
</protein>
<evidence type="ECO:0000256" key="3">
    <source>
        <dbReference type="ARBA" id="ARBA00022692"/>
    </source>
</evidence>
<keyword evidence="3 6" id="KW-0812">Transmembrane</keyword>
<dbReference type="Proteomes" id="UP001497482">
    <property type="component" value="Chromosome 18"/>
</dbReference>
<evidence type="ECO:0000313" key="9">
    <source>
        <dbReference type="EMBL" id="CAL1589165.1"/>
    </source>
</evidence>
<evidence type="ECO:0000256" key="2">
    <source>
        <dbReference type="ARBA" id="ARBA00010252"/>
    </source>
</evidence>
<reference evidence="9 10" key="1">
    <citation type="submission" date="2024-04" db="EMBL/GenBank/DDBJ databases">
        <authorList>
            <person name="Waldvogel A.-M."/>
            <person name="Schoenle A."/>
        </authorList>
    </citation>
    <scope>NUCLEOTIDE SEQUENCE [LARGE SCALE GENOMIC DNA]</scope>
</reference>
<comment type="similarity">
    <text evidence="2">Belongs to the synaptogyrin family.</text>
</comment>
<dbReference type="GO" id="GO:0030672">
    <property type="term" value="C:synaptic vesicle membrane"/>
    <property type="evidence" value="ECO:0007669"/>
    <property type="project" value="TreeGrafter"/>
</dbReference>
<feature type="transmembrane region" description="Helical" evidence="7">
    <location>
        <begin position="35"/>
        <end position="53"/>
    </location>
</feature>